<reference evidence="1 2" key="1">
    <citation type="submission" date="2014-09" db="EMBL/GenBank/DDBJ databases">
        <authorList>
            <person name="Regsiter A."/>
        </authorList>
    </citation>
    <scope>NUCLEOTIDE SEQUENCE [LARGE SCALE GENOMIC DNA]</scope>
</reference>
<evidence type="ECO:0000313" key="1">
    <source>
        <dbReference type="EMBL" id="CEG16357.1"/>
    </source>
</evidence>
<keyword evidence="2" id="KW-1185">Reference proteome</keyword>
<name>A0A0U5FGS7_XANCI</name>
<comment type="caution">
    <text evidence="1">The sequence shown here is derived from an EMBL/GenBank/DDBJ whole genome shotgun (WGS) entry which is preliminary data.</text>
</comment>
<dbReference type="EMBL" id="CCXZ01000129">
    <property type="protein sequence ID" value="CEG16357.1"/>
    <property type="molecule type" value="Genomic_DNA"/>
</dbReference>
<proteinExistence type="predicted"/>
<sequence>MRNVAWRFPSMSVLQAKIAGGLPGVSAGRVTQCSFTSLEHRLHQAAVMLLHHGSGPLHAHVRHLT</sequence>
<gene>
    <name evidence="1" type="ORF">XAC3562_360025</name>
</gene>
<dbReference type="Proteomes" id="UP000052230">
    <property type="component" value="Unassembled WGS sequence"/>
</dbReference>
<evidence type="ECO:0000313" key="2">
    <source>
        <dbReference type="Proteomes" id="UP000052230"/>
    </source>
</evidence>
<accession>A0A0U5FGS7</accession>
<organism evidence="1 2">
    <name type="scientific">Xanthomonas citri pv. citri</name>
    <dbReference type="NCBI Taxonomy" id="611301"/>
    <lineage>
        <taxon>Bacteria</taxon>
        <taxon>Pseudomonadati</taxon>
        <taxon>Pseudomonadota</taxon>
        <taxon>Gammaproteobacteria</taxon>
        <taxon>Lysobacterales</taxon>
        <taxon>Lysobacteraceae</taxon>
        <taxon>Xanthomonas</taxon>
    </lineage>
</organism>
<dbReference type="AlphaFoldDB" id="A0A0U5FGS7"/>
<protein>
    <submittedName>
        <fullName evidence="1">Uncharacterized protein</fullName>
    </submittedName>
</protein>